<dbReference type="PANTHER" id="PTHR30578:SF1">
    <property type="entry name" value="NA(+)-TRANSLOCATING NADH-QUINONE REDUCTASE SUBUNIT B"/>
    <property type="match status" value="1"/>
</dbReference>
<dbReference type="EC" id="7.2.1.1" evidence="16"/>
<feature type="transmembrane region" description="Helical" evidence="16">
    <location>
        <begin position="268"/>
        <end position="289"/>
    </location>
</feature>
<evidence type="ECO:0000256" key="6">
    <source>
        <dbReference type="ARBA" id="ARBA00022643"/>
    </source>
</evidence>
<keyword evidence="13 16" id="KW-0830">Ubiquinone</keyword>
<keyword evidence="11 16" id="KW-0915">Sodium</keyword>
<feature type="transmembrane region" description="Helical" evidence="16">
    <location>
        <begin position="58"/>
        <end position="78"/>
    </location>
</feature>
<reference evidence="18" key="1">
    <citation type="journal article" date="2019" name="Int. J. Syst. Evol. Microbiol.">
        <title>The Global Catalogue of Microorganisms (GCM) 10K type strain sequencing project: providing services to taxonomists for standard genome sequencing and annotation.</title>
        <authorList>
            <consortium name="The Broad Institute Genomics Platform"/>
            <consortium name="The Broad Institute Genome Sequencing Center for Infectious Disease"/>
            <person name="Wu L."/>
            <person name="Ma J."/>
        </authorList>
    </citation>
    <scope>NUCLEOTIDE SEQUENCE [LARGE SCALE GENOMIC DNA]</scope>
    <source>
        <strain evidence="18">CECT 7956</strain>
    </source>
</reference>
<protein>
    <recommendedName>
        <fullName evidence="16">Na(+)-translocating NADH-quinone reductase subunit B</fullName>
        <shortName evidence="16">Na(+)-NQR subunit B</shortName>
        <shortName evidence="16">Na(+)-translocating NQR subunit B</shortName>
        <ecNumber evidence="16">7.2.1.1</ecNumber>
    </recommendedName>
    <alternativeName>
        <fullName evidence="16">NQR complex subunit B</fullName>
    </alternativeName>
    <alternativeName>
        <fullName evidence="16">NQR-1 subunit B</fullName>
    </alternativeName>
</protein>
<comment type="caution">
    <text evidence="17">The sequence shown here is derived from an EMBL/GenBank/DDBJ whole genome shotgun (WGS) entry which is preliminary data.</text>
</comment>
<evidence type="ECO:0000256" key="12">
    <source>
        <dbReference type="ARBA" id="ARBA00023065"/>
    </source>
</evidence>
<accession>A0ABV7Z3M6</accession>
<comment type="catalytic activity">
    <reaction evidence="16">
        <text>a ubiquinone + n Na(+)(in) + NADH + H(+) = a ubiquinol + n Na(+)(out) + NAD(+)</text>
        <dbReference type="Rhea" id="RHEA:47748"/>
        <dbReference type="Rhea" id="RHEA-COMP:9565"/>
        <dbReference type="Rhea" id="RHEA-COMP:9566"/>
        <dbReference type="ChEBI" id="CHEBI:15378"/>
        <dbReference type="ChEBI" id="CHEBI:16389"/>
        <dbReference type="ChEBI" id="CHEBI:17976"/>
        <dbReference type="ChEBI" id="CHEBI:29101"/>
        <dbReference type="ChEBI" id="CHEBI:57540"/>
        <dbReference type="ChEBI" id="CHEBI:57945"/>
        <dbReference type="EC" id="7.2.1.1"/>
    </reaction>
</comment>
<evidence type="ECO:0000256" key="9">
    <source>
        <dbReference type="ARBA" id="ARBA00022989"/>
    </source>
</evidence>
<evidence type="ECO:0000313" key="18">
    <source>
        <dbReference type="Proteomes" id="UP001595616"/>
    </source>
</evidence>
<dbReference type="InterPro" id="IPR004338">
    <property type="entry name" value="NqrB/RnfD"/>
</dbReference>
<keyword evidence="6 16" id="KW-0288">FMN</keyword>
<feature type="transmembrane region" description="Helical" evidence="16">
    <location>
        <begin position="131"/>
        <end position="161"/>
    </location>
</feature>
<dbReference type="InterPro" id="IPR010966">
    <property type="entry name" value="NqrB"/>
</dbReference>
<dbReference type="NCBIfam" id="NF003756">
    <property type="entry name" value="PRK05349.1"/>
    <property type="match status" value="1"/>
</dbReference>
<keyword evidence="15 16" id="KW-0739">Sodium transport</keyword>
<keyword evidence="4 16" id="KW-0597">Phosphoprotein</keyword>
<sequence>MKIARKLVDSIKPTFAKGGKLEKFHYMFDAFETFLFVPDTTTKTGVHVRDAMDLKRTMVMVIFALVPCLLFGIWNTGYQHYLAYGIESSFVENFTFGLIKVLPIIVVSYVAGLGVEFAFSIAKGHPISEGYLVTGLLIPLTLPATVPLWMVALGAIFCTLLGKEIFGGTGMNFMNPALLARAFMFFAFPAYLSGDIWTDLSPEAGHQVVDAFSGATNLVTFDSNYQNLPSVWDMFMGFEQGSIGETSVLACLIGALILIVTGVGSWRIIVSVFVGGYLMGLLLNFLAPADNLQHAMHTPAYYHWFMGSFAFGAIFMATDPVSAAQTEKGKLIYGLSIGAFIVILRVFNPAYPEAVMLSILLFNVFAPIIDHLVIEQHIKSRLKNAQ</sequence>
<keyword evidence="3" id="KW-0997">Cell inner membrane</keyword>
<keyword evidence="10 16" id="KW-0520">NAD</keyword>
<gene>
    <name evidence="16" type="primary">nqrB</name>
    <name evidence="17" type="ORF">ACFOOI_19565</name>
</gene>
<dbReference type="PANTHER" id="PTHR30578">
    <property type="entry name" value="ELECTRON TRANSPORT COMPLEX PROTEIN RNFD"/>
    <property type="match status" value="1"/>
</dbReference>
<feature type="transmembrane region" description="Helical" evidence="16">
    <location>
        <begin position="301"/>
        <end position="319"/>
    </location>
</feature>
<comment type="cofactor">
    <cofactor evidence="16">
        <name>FMN</name>
        <dbReference type="ChEBI" id="CHEBI:58210"/>
    </cofactor>
</comment>
<keyword evidence="1 16" id="KW-0813">Transport</keyword>
<evidence type="ECO:0000256" key="5">
    <source>
        <dbReference type="ARBA" id="ARBA00022630"/>
    </source>
</evidence>
<comment type="subunit">
    <text evidence="16">Composed of six subunits; NqrA, NqrB, NqrC, NqrD, NqrE and NqrF.</text>
</comment>
<dbReference type="Proteomes" id="UP001595616">
    <property type="component" value="Unassembled WGS sequence"/>
</dbReference>
<name>A0ABV7Z3M6_9BACT</name>
<evidence type="ECO:0000256" key="16">
    <source>
        <dbReference type="HAMAP-Rule" id="MF_00426"/>
    </source>
</evidence>
<dbReference type="EMBL" id="JBHRYQ010000001">
    <property type="protein sequence ID" value="MFC3812871.1"/>
    <property type="molecule type" value="Genomic_DNA"/>
</dbReference>
<feature type="transmembrane region" description="Helical" evidence="16">
    <location>
        <begin position="242"/>
        <end position="261"/>
    </location>
</feature>
<evidence type="ECO:0000256" key="2">
    <source>
        <dbReference type="ARBA" id="ARBA00022475"/>
    </source>
</evidence>
<feature type="transmembrane region" description="Helical" evidence="16">
    <location>
        <begin position="354"/>
        <end position="374"/>
    </location>
</feature>
<evidence type="ECO:0000256" key="4">
    <source>
        <dbReference type="ARBA" id="ARBA00022553"/>
    </source>
</evidence>
<keyword evidence="2 16" id="KW-1003">Cell membrane</keyword>
<evidence type="ECO:0000256" key="3">
    <source>
        <dbReference type="ARBA" id="ARBA00022519"/>
    </source>
</evidence>
<comment type="subcellular location">
    <subcellularLocation>
        <location evidence="16">Cell membrane</location>
        <topology evidence="16">Multi-pass membrane protein</topology>
    </subcellularLocation>
</comment>
<evidence type="ECO:0000256" key="7">
    <source>
        <dbReference type="ARBA" id="ARBA00022692"/>
    </source>
</evidence>
<proteinExistence type="inferred from homology"/>
<evidence type="ECO:0000256" key="11">
    <source>
        <dbReference type="ARBA" id="ARBA00023053"/>
    </source>
</evidence>
<evidence type="ECO:0000256" key="15">
    <source>
        <dbReference type="ARBA" id="ARBA00023201"/>
    </source>
</evidence>
<comment type="similarity">
    <text evidence="16">Belongs to the NqrB/RnfD family.</text>
</comment>
<organism evidence="17 18">
    <name type="scientific">Lacihabitans lacunae</name>
    <dbReference type="NCBI Taxonomy" id="1028214"/>
    <lineage>
        <taxon>Bacteria</taxon>
        <taxon>Pseudomonadati</taxon>
        <taxon>Bacteroidota</taxon>
        <taxon>Cytophagia</taxon>
        <taxon>Cytophagales</taxon>
        <taxon>Leadbetterellaceae</taxon>
        <taxon>Lacihabitans</taxon>
    </lineage>
</organism>
<evidence type="ECO:0000313" key="17">
    <source>
        <dbReference type="EMBL" id="MFC3812871.1"/>
    </source>
</evidence>
<dbReference type="RefSeq" id="WP_379839777.1">
    <property type="nucleotide sequence ID" value="NZ_JBHRYQ010000001.1"/>
</dbReference>
<evidence type="ECO:0000256" key="8">
    <source>
        <dbReference type="ARBA" id="ARBA00022967"/>
    </source>
</evidence>
<evidence type="ECO:0000256" key="1">
    <source>
        <dbReference type="ARBA" id="ARBA00022448"/>
    </source>
</evidence>
<feature type="transmembrane region" description="Helical" evidence="16">
    <location>
        <begin position="90"/>
        <end position="111"/>
    </location>
</feature>
<keyword evidence="9 16" id="KW-1133">Transmembrane helix</keyword>
<keyword evidence="5 16" id="KW-0285">Flavoprotein</keyword>
<dbReference type="Pfam" id="PF03116">
    <property type="entry name" value="NQR2_RnfD_RnfE"/>
    <property type="match status" value="1"/>
</dbReference>
<comment type="function">
    <text evidence="16">NQR complex catalyzes the reduction of ubiquinone-1 to ubiquinol by two successive reactions, coupled with the transport of Na(+) ions from the cytoplasm to the periplasm. NqrA to NqrE are probably involved in the second step, the conversion of ubisemiquinone to ubiquinol.</text>
</comment>
<evidence type="ECO:0000256" key="14">
    <source>
        <dbReference type="ARBA" id="ARBA00023136"/>
    </source>
</evidence>
<keyword evidence="14 16" id="KW-0472">Membrane</keyword>
<evidence type="ECO:0000256" key="13">
    <source>
        <dbReference type="ARBA" id="ARBA00023075"/>
    </source>
</evidence>
<feature type="modified residue" description="FMN phosphoryl threonine" evidence="16">
    <location>
        <position position="216"/>
    </location>
</feature>
<keyword evidence="7 16" id="KW-0812">Transmembrane</keyword>
<dbReference type="HAMAP" id="MF_00426">
    <property type="entry name" value="NqrB"/>
    <property type="match status" value="1"/>
</dbReference>
<feature type="transmembrane region" description="Helical" evidence="16">
    <location>
        <begin position="331"/>
        <end position="348"/>
    </location>
</feature>
<evidence type="ECO:0000256" key="10">
    <source>
        <dbReference type="ARBA" id="ARBA00023027"/>
    </source>
</evidence>
<keyword evidence="8 16" id="KW-1278">Translocase</keyword>
<keyword evidence="18" id="KW-1185">Reference proteome</keyword>
<keyword evidence="12 16" id="KW-0406">Ion transport</keyword>